<sequence>MKLRKLKSIKEASDRDMLEYIFASQLHILRRLDFLENKLTKSEIRSHFQATKEMINKVDSSLDRINDYLELEDLEKGELNL</sequence>
<protein>
    <submittedName>
        <fullName evidence="1">Uncharacterized protein</fullName>
    </submittedName>
</protein>
<accession>A0ABS8GSJ8</accession>
<reference evidence="1 2" key="1">
    <citation type="submission" date="2021-11" db="EMBL/GenBank/DDBJ databases">
        <title>Seasonal and diel survey of microbial diversity of the Tyrrhenian coast.</title>
        <authorList>
            <person name="Gattoni G."/>
            <person name="Corral P."/>
        </authorList>
    </citation>
    <scope>NUCLEOTIDE SEQUENCE [LARGE SCALE GENOMIC DNA]</scope>
    <source>
        <strain evidence="1 2">Mr9</strain>
    </source>
</reference>
<keyword evidence="2" id="KW-1185">Reference proteome</keyword>
<gene>
    <name evidence="1" type="ORF">LLW17_09515</name>
</gene>
<name>A0ABS8GSJ8_9FLAO</name>
<evidence type="ECO:0000313" key="1">
    <source>
        <dbReference type="EMBL" id="MCC4212955.1"/>
    </source>
</evidence>
<dbReference type="RefSeq" id="WP_228230018.1">
    <property type="nucleotide sequence ID" value="NZ_JAJGMW010000010.1"/>
</dbReference>
<evidence type="ECO:0000313" key="2">
    <source>
        <dbReference type="Proteomes" id="UP001197770"/>
    </source>
</evidence>
<organism evidence="1 2">
    <name type="scientific">Leeuwenhoekiella parthenopeia</name>
    <dbReference type="NCBI Taxonomy" id="2890320"/>
    <lineage>
        <taxon>Bacteria</taxon>
        <taxon>Pseudomonadati</taxon>
        <taxon>Bacteroidota</taxon>
        <taxon>Flavobacteriia</taxon>
        <taxon>Flavobacteriales</taxon>
        <taxon>Flavobacteriaceae</taxon>
        <taxon>Leeuwenhoekiella</taxon>
    </lineage>
</organism>
<dbReference type="EMBL" id="JAJGMW010000010">
    <property type="protein sequence ID" value="MCC4212955.1"/>
    <property type="molecule type" value="Genomic_DNA"/>
</dbReference>
<proteinExistence type="predicted"/>
<dbReference type="Proteomes" id="UP001197770">
    <property type="component" value="Unassembled WGS sequence"/>
</dbReference>
<comment type="caution">
    <text evidence="1">The sequence shown here is derived from an EMBL/GenBank/DDBJ whole genome shotgun (WGS) entry which is preliminary data.</text>
</comment>